<proteinExistence type="inferred from homology"/>
<keyword evidence="6" id="KW-1185">Reference proteome</keyword>
<evidence type="ECO:0000259" key="4">
    <source>
        <dbReference type="Pfam" id="PF00135"/>
    </source>
</evidence>
<dbReference type="InterPro" id="IPR050309">
    <property type="entry name" value="Type-B_Carboxylest/Lipase"/>
</dbReference>
<feature type="domain" description="Carboxylesterase type B" evidence="4">
    <location>
        <begin position="31"/>
        <end position="379"/>
    </location>
</feature>
<gene>
    <name evidence="5" type="ORF">OH76DRAFT_1409691</name>
</gene>
<organism evidence="5 6">
    <name type="scientific">Lentinus brumalis</name>
    <dbReference type="NCBI Taxonomy" id="2498619"/>
    <lineage>
        <taxon>Eukaryota</taxon>
        <taxon>Fungi</taxon>
        <taxon>Dikarya</taxon>
        <taxon>Basidiomycota</taxon>
        <taxon>Agaricomycotina</taxon>
        <taxon>Agaricomycetes</taxon>
        <taxon>Polyporales</taxon>
        <taxon>Polyporaceae</taxon>
        <taxon>Lentinus</taxon>
    </lineage>
</organism>
<dbReference type="Proteomes" id="UP000256964">
    <property type="component" value="Unassembled WGS sequence"/>
</dbReference>
<dbReference type="SUPFAM" id="SSF53474">
    <property type="entry name" value="alpha/beta-Hydrolases"/>
    <property type="match status" value="1"/>
</dbReference>
<evidence type="ECO:0000313" key="6">
    <source>
        <dbReference type="Proteomes" id="UP000256964"/>
    </source>
</evidence>
<dbReference type="EMBL" id="KZ857458">
    <property type="protein sequence ID" value="RDX43892.1"/>
    <property type="molecule type" value="Genomic_DNA"/>
</dbReference>
<dbReference type="STRING" id="139420.A0A371CUE0"/>
<evidence type="ECO:0000313" key="5">
    <source>
        <dbReference type="EMBL" id="RDX43892.1"/>
    </source>
</evidence>
<protein>
    <recommendedName>
        <fullName evidence="3">Carboxylic ester hydrolase</fullName>
        <ecNumber evidence="3">3.1.1.-</ecNumber>
    </recommendedName>
</protein>
<dbReference type="InterPro" id="IPR002018">
    <property type="entry name" value="CarbesteraseB"/>
</dbReference>
<feature type="chain" id="PRO_5016482028" description="Carboxylic ester hydrolase" evidence="3">
    <location>
        <begin position="29"/>
        <end position="556"/>
    </location>
</feature>
<evidence type="ECO:0000256" key="2">
    <source>
        <dbReference type="ARBA" id="ARBA00022801"/>
    </source>
</evidence>
<dbReference type="GO" id="GO:0016787">
    <property type="term" value="F:hydrolase activity"/>
    <property type="evidence" value="ECO:0007669"/>
    <property type="project" value="UniProtKB-KW"/>
</dbReference>
<dbReference type="InterPro" id="IPR029058">
    <property type="entry name" value="AB_hydrolase_fold"/>
</dbReference>
<dbReference type="PROSITE" id="PS00122">
    <property type="entry name" value="CARBOXYLESTERASE_B_1"/>
    <property type="match status" value="1"/>
</dbReference>
<dbReference type="AlphaFoldDB" id="A0A371CUE0"/>
<reference evidence="5 6" key="1">
    <citation type="journal article" date="2018" name="Biotechnol. Biofuels">
        <title>Integrative visual omics of the white-rot fungus Polyporus brumalis exposes the biotechnological potential of its oxidative enzymes for delignifying raw plant biomass.</title>
        <authorList>
            <person name="Miyauchi S."/>
            <person name="Rancon A."/>
            <person name="Drula E."/>
            <person name="Hage H."/>
            <person name="Chaduli D."/>
            <person name="Favel A."/>
            <person name="Grisel S."/>
            <person name="Henrissat B."/>
            <person name="Herpoel-Gimbert I."/>
            <person name="Ruiz-Duenas F.J."/>
            <person name="Chevret D."/>
            <person name="Hainaut M."/>
            <person name="Lin J."/>
            <person name="Wang M."/>
            <person name="Pangilinan J."/>
            <person name="Lipzen A."/>
            <person name="Lesage-Meessen L."/>
            <person name="Navarro D."/>
            <person name="Riley R."/>
            <person name="Grigoriev I.V."/>
            <person name="Zhou S."/>
            <person name="Raouche S."/>
            <person name="Rosso M.N."/>
        </authorList>
    </citation>
    <scope>NUCLEOTIDE SEQUENCE [LARGE SCALE GENOMIC DNA]</scope>
    <source>
        <strain evidence="5 6">BRFM 1820</strain>
    </source>
</reference>
<name>A0A371CUE0_9APHY</name>
<keyword evidence="2 3" id="KW-0378">Hydrolase</keyword>
<dbReference type="EC" id="3.1.1.-" evidence="3"/>
<evidence type="ECO:0000256" key="3">
    <source>
        <dbReference type="RuleBase" id="RU361235"/>
    </source>
</evidence>
<dbReference type="Gene3D" id="3.40.50.1820">
    <property type="entry name" value="alpha/beta hydrolase"/>
    <property type="match status" value="1"/>
</dbReference>
<feature type="signal peptide" evidence="3">
    <location>
        <begin position="1"/>
        <end position="28"/>
    </location>
</feature>
<dbReference type="Pfam" id="PF00135">
    <property type="entry name" value="COesterase"/>
    <property type="match status" value="1"/>
</dbReference>
<comment type="similarity">
    <text evidence="1 3">Belongs to the type-B carboxylesterase/lipase family.</text>
</comment>
<dbReference type="OrthoDB" id="408631at2759"/>
<accession>A0A371CUE0</accession>
<sequence>MAVCIRTLARLLYLGVAIVAANIRDTHAVRLGQATVVGTVDGAVEKFLGIPFAQPPIGQLRYRLPRLLDSYNGTVDATSLGSQCFQQTASGGPSASDIPPQILLGLATLNTLFAFNSSVPQSEDCLNLNILRPVNVSADVQLPVLFWIHGGGFATGSNAIPSYNGTAIVQRSIDIGEPVIFVGVNYRLNVFGSLGGQEVKDAGVGNLGLHDQRTALCWVQKFISSFGGDPKKVTIWGESAGSASVFLQLFANNGNAEGLFRAGIMSSGSSNPTGDITDLQHTYDFVVQQVGCGNATDSLACLRTASTESLRAAASKAGPQAVRGYKGLASSPWVPHADGVFVEQSPQELAAHGKAADVPFIIGDTQDEGTLFSLANLNITTEPELASYLQAFWFPGASSSDIKALLKLYPADPEAGSPFKTGNANAFTPEYKRIAAIQGDFFQAARRNVLDRLSSTHTAYNFLSARHFLSGLGYSHATDLFNVFGPGDMTDYFIRFVRHLNPNDNSGVQWPRFETSSRLTLQFIDGDTPLNVAADTERLAATRALFELGRFTWKDE</sequence>
<keyword evidence="3" id="KW-0732">Signal</keyword>
<dbReference type="PANTHER" id="PTHR11559">
    <property type="entry name" value="CARBOXYLESTERASE"/>
    <property type="match status" value="1"/>
</dbReference>
<evidence type="ECO:0000256" key="1">
    <source>
        <dbReference type="ARBA" id="ARBA00005964"/>
    </source>
</evidence>
<dbReference type="InterPro" id="IPR019826">
    <property type="entry name" value="Carboxylesterase_B_AS"/>
</dbReference>